<evidence type="ECO:0000313" key="9">
    <source>
        <dbReference type="EMBL" id="MDG0817793.1"/>
    </source>
</evidence>
<comment type="caution">
    <text evidence="9">The sequence shown here is derived from an EMBL/GenBank/DDBJ whole genome shotgun (WGS) entry which is preliminary data.</text>
</comment>
<keyword evidence="7" id="KW-0812">Transmembrane</keyword>
<dbReference type="Proteomes" id="UP001152321">
    <property type="component" value="Unassembled WGS sequence"/>
</dbReference>
<protein>
    <recommendedName>
        <fullName evidence="2">histidine kinase</fullName>
        <ecNumber evidence="2">2.7.13.3</ecNumber>
    </recommendedName>
</protein>
<dbReference type="InterPro" id="IPR036890">
    <property type="entry name" value="HATPase_C_sf"/>
</dbReference>
<dbReference type="Pfam" id="PF02518">
    <property type="entry name" value="HATPase_c"/>
    <property type="match status" value="1"/>
</dbReference>
<dbReference type="SUPFAM" id="SSF55874">
    <property type="entry name" value="ATPase domain of HSP90 chaperone/DNA topoisomerase II/histidine kinase"/>
    <property type="match status" value="1"/>
</dbReference>
<keyword evidence="7" id="KW-1133">Transmembrane helix</keyword>
<dbReference type="RefSeq" id="WP_277579264.1">
    <property type="nucleotide sequence ID" value="NZ_JANRMI010000004.1"/>
</dbReference>
<proteinExistence type="predicted"/>
<keyword evidence="10" id="KW-1185">Reference proteome</keyword>
<evidence type="ECO:0000259" key="8">
    <source>
        <dbReference type="PROSITE" id="PS50109"/>
    </source>
</evidence>
<evidence type="ECO:0000256" key="7">
    <source>
        <dbReference type="SAM" id="Phobius"/>
    </source>
</evidence>
<dbReference type="GO" id="GO:0016301">
    <property type="term" value="F:kinase activity"/>
    <property type="evidence" value="ECO:0007669"/>
    <property type="project" value="UniProtKB-KW"/>
</dbReference>
<organism evidence="9 10">
    <name type="scientific">Bdellovibrio svalbardensis</name>
    <dbReference type="NCBI Taxonomy" id="2972972"/>
    <lineage>
        <taxon>Bacteria</taxon>
        <taxon>Pseudomonadati</taxon>
        <taxon>Bdellovibrionota</taxon>
        <taxon>Bdellovibrionia</taxon>
        <taxon>Bdellovibrionales</taxon>
        <taxon>Pseudobdellovibrionaceae</taxon>
        <taxon>Bdellovibrio</taxon>
    </lineage>
</organism>
<evidence type="ECO:0000256" key="2">
    <source>
        <dbReference type="ARBA" id="ARBA00012438"/>
    </source>
</evidence>
<dbReference type="SMART" id="SM00387">
    <property type="entry name" value="HATPase_c"/>
    <property type="match status" value="1"/>
</dbReference>
<dbReference type="SUPFAM" id="SSF47384">
    <property type="entry name" value="Homodimeric domain of signal transducing histidine kinase"/>
    <property type="match status" value="1"/>
</dbReference>
<dbReference type="PRINTS" id="PR00344">
    <property type="entry name" value="BCTRLSENSOR"/>
</dbReference>
<gene>
    <name evidence="9" type="ORF">NWE73_15535</name>
</gene>
<name>A0ABT6DLN7_9BACT</name>
<keyword evidence="3" id="KW-0808">Transferase</keyword>
<evidence type="ECO:0000256" key="5">
    <source>
        <dbReference type="ARBA" id="ARBA00022777"/>
    </source>
</evidence>
<evidence type="ECO:0000313" key="10">
    <source>
        <dbReference type="Proteomes" id="UP001152321"/>
    </source>
</evidence>
<keyword evidence="7" id="KW-0472">Membrane</keyword>
<reference evidence="9" key="1">
    <citation type="submission" date="2022-08" db="EMBL/GenBank/DDBJ databases">
        <title>Novel Bdellovibrio Species Isolated from Svalbard: Designation Bdellovibrio svalbardensis.</title>
        <authorList>
            <person name="Mitchell R.J."/>
            <person name="Choi S.Y."/>
        </authorList>
    </citation>
    <scope>NUCLEOTIDE SEQUENCE</scope>
    <source>
        <strain evidence="9">PAP01</strain>
    </source>
</reference>
<comment type="catalytic activity">
    <reaction evidence="1">
        <text>ATP + protein L-histidine = ADP + protein N-phospho-L-histidine.</text>
        <dbReference type="EC" id="2.7.13.3"/>
    </reaction>
</comment>
<dbReference type="InterPro" id="IPR004358">
    <property type="entry name" value="Sig_transdc_His_kin-like_C"/>
</dbReference>
<keyword evidence="6" id="KW-0067">ATP-binding</keyword>
<dbReference type="PROSITE" id="PS50109">
    <property type="entry name" value="HIS_KIN"/>
    <property type="match status" value="1"/>
</dbReference>
<dbReference type="EMBL" id="JANRMI010000004">
    <property type="protein sequence ID" value="MDG0817793.1"/>
    <property type="molecule type" value="Genomic_DNA"/>
</dbReference>
<keyword evidence="5 9" id="KW-0418">Kinase</keyword>
<dbReference type="InterPro" id="IPR003594">
    <property type="entry name" value="HATPase_dom"/>
</dbReference>
<evidence type="ECO:0000256" key="6">
    <source>
        <dbReference type="ARBA" id="ARBA00022840"/>
    </source>
</evidence>
<keyword evidence="4" id="KW-0547">Nucleotide-binding</keyword>
<sequence>MKPLLQNLLKRSSWPWLAVFCVVLVAIAGLSFSYEVYRARSAVTQYFSIWEEDIAQSLLVKKDSTLLDKILGQLRDVHSAVASVQVKNSLVGAPGAAKVEGLCAFSNTVPITLFSLPAGTVNVCYSSAELAWKSMTSPIFMLGLFLGLIFLFFGSRRELLNRLRAQELQAELSLNKEISTMSRQVAHDIRGPLTALTTLSRLSHEMTEEKKELLTLAVSRIRGIADDLLVKGRDPAGLSASSENVDLKTNEVQSMVSEISEVTGRLLKEYRFSHSKIEFAWHKHVKADKVMIALPEVKLQRILANILNNAIEASLEKDAQINVSLLDREDCWLLQIMDNGCGIPEEVLPRLMAEGMTFGKDHGHGLGLFDARKTLQSIGGDLQIRSRVAVGTQVLLIFPKAGKSVAKSS</sequence>
<dbReference type="CDD" id="cd00075">
    <property type="entry name" value="HATPase"/>
    <property type="match status" value="1"/>
</dbReference>
<dbReference type="PANTHER" id="PTHR44936">
    <property type="entry name" value="SENSOR PROTEIN CREC"/>
    <property type="match status" value="1"/>
</dbReference>
<accession>A0ABT6DLN7</accession>
<dbReference type="PANTHER" id="PTHR44936:SF10">
    <property type="entry name" value="SENSOR PROTEIN RSTB"/>
    <property type="match status" value="1"/>
</dbReference>
<dbReference type="Gene3D" id="3.30.565.10">
    <property type="entry name" value="Histidine kinase-like ATPase, C-terminal domain"/>
    <property type="match status" value="1"/>
</dbReference>
<dbReference type="EC" id="2.7.13.3" evidence="2"/>
<evidence type="ECO:0000256" key="1">
    <source>
        <dbReference type="ARBA" id="ARBA00000085"/>
    </source>
</evidence>
<evidence type="ECO:0000256" key="3">
    <source>
        <dbReference type="ARBA" id="ARBA00022679"/>
    </source>
</evidence>
<dbReference type="InterPro" id="IPR005467">
    <property type="entry name" value="His_kinase_dom"/>
</dbReference>
<feature type="transmembrane region" description="Helical" evidence="7">
    <location>
        <begin position="135"/>
        <end position="154"/>
    </location>
</feature>
<evidence type="ECO:0000256" key="4">
    <source>
        <dbReference type="ARBA" id="ARBA00022741"/>
    </source>
</evidence>
<dbReference type="InterPro" id="IPR050980">
    <property type="entry name" value="2C_sensor_his_kinase"/>
</dbReference>
<feature type="domain" description="Histidine kinase" evidence="8">
    <location>
        <begin position="184"/>
        <end position="402"/>
    </location>
</feature>
<dbReference type="InterPro" id="IPR036097">
    <property type="entry name" value="HisK_dim/P_sf"/>
</dbReference>